<dbReference type="InterPro" id="IPR003488">
    <property type="entry name" value="DprA"/>
</dbReference>
<evidence type="ECO:0000259" key="3">
    <source>
        <dbReference type="Pfam" id="PF17782"/>
    </source>
</evidence>
<dbReference type="Pfam" id="PF17782">
    <property type="entry name" value="WHD_DprA"/>
    <property type="match status" value="1"/>
</dbReference>
<dbReference type="GO" id="GO:0009294">
    <property type="term" value="P:DNA-mediated transformation"/>
    <property type="evidence" value="ECO:0007669"/>
    <property type="project" value="InterPro"/>
</dbReference>
<dbReference type="eggNOG" id="COG0758">
    <property type="taxonomic scope" value="Bacteria"/>
</dbReference>
<feature type="domain" description="DprA winged helix" evidence="3">
    <location>
        <begin position="312"/>
        <end position="369"/>
    </location>
</feature>
<dbReference type="SUPFAM" id="SSF102405">
    <property type="entry name" value="MCP/YpsA-like"/>
    <property type="match status" value="1"/>
</dbReference>
<feature type="domain" description="Smf/DprA SLOG" evidence="2">
    <location>
        <begin position="80"/>
        <end position="290"/>
    </location>
</feature>
<dbReference type="OrthoDB" id="9785707at2"/>
<protein>
    <submittedName>
        <fullName evidence="4">DNA protecting protein DprA</fullName>
    </submittedName>
</protein>
<evidence type="ECO:0000259" key="2">
    <source>
        <dbReference type="Pfam" id="PF02481"/>
    </source>
</evidence>
<dbReference type="InterPro" id="IPR041614">
    <property type="entry name" value="DprA_WH"/>
</dbReference>
<organism evidence="4 5">
    <name type="scientific">Gloeothece citriformis (strain PCC 7424)</name>
    <name type="common">Cyanothece sp. (strain PCC 7424)</name>
    <dbReference type="NCBI Taxonomy" id="65393"/>
    <lineage>
        <taxon>Bacteria</taxon>
        <taxon>Bacillati</taxon>
        <taxon>Cyanobacteriota</taxon>
        <taxon>Cyanophyceae</taxon>
        <taxon>Oscillatoriophycideae</taxon>
        <taxon>Chroococcales</taxon>
        <taxon>Aphanothecaceae</taxon>
        <taxon>Gloeothece</taxon>
        <taxon>Gloeothece citriformis</taxon>
    </lineage>
</organism>
<sequence length="374" mass="41371">MVIERAYWLAWSQISGIGPVLLKRIHQHFKTLEGAWKASTTDLKMVEGLGKQLLSAIAEKRAQLEPEKFLQQHLEKNPNFWTPADPEYPRLLWEIPSPPPVLYYRGQVNLEENQGITPTIAIVGTRHPTEHGRRWTHKITATLAQHGFTVVSGMAAGIDGQAHRTCIQTGGRTLAVLGTGIDVVYPSSHRQLHQQIQQQGLVLSEYAVGTRVDRSNFPARNRIIAGLCRAILVMEAPQKSGSLITARYANEFGRDVYILPNSPEVEQAKGCLKLLHQGAEVIIEEEELLAGLGAIPKIDTEKQLSIFEQVSSKPTPQLEPQLAQVFEAVGIEATPFDLIVQQTGLSTGEVSGILLQLELLGIVSQLPGMRYQRV</sequence>
<dbReference type="PANTHER" id="PTHR43022">
    <property type="entry name" value="PROTEIN SMF"/>
    <property type="match status" value="1"/>
</dbReference>
<dbReference type="Gene3D" id="1.10.10.10">
    <property type="entry name" value="Winged helix-like DNA-binding domain superfamily/Winged helix DNA-binding domain"/>
    <property type="match status" value="1"/>
</dbReference>
<reference evidence="5" key="1">
    <citation type="journal article" date="2011" name="MBio">
        <title>Novel metabolic attributes of the genus Cyanothece, comprising a group of unicellular nitrogen-fixing Cyanobacteria.</title>
        <authorList>
            <person name="Bandyopadhyay A."/>
            <person name="Elvitigala T."/>
            <person name="Welsh E."/>
            <person name="Stockel J."/>
            <person name="Liberton M."/>
            <person name="Min H."/>
            <person name="Sherman L.A."/>
            <person name="Pakrasi H.B."/>
        </authorList>
    </citation>
    <scope>NUCLEOTIDE SEQUENCE [LARGE SCALE GENOMIC DNA]</scope>
    <source>
        <strain evidence="5">PCC 7424</strain>
    </source>
</reference>
<proteinExistence type="inferred from homology"/>
<dbReference type="AlphaFoldDB" id="B7KE08"/>
<evidence type="ECO:0000313" key="5">
    <source>
        <dbReference type="Proteomes" id="UP000002384"/>
    </source>
</evidence>
<evidence type="ECO:0000256" key="1">
    <source>
        <dbReference type="ARBA" id="ARBA00006525"/>
    </source>
</evidence>
<dbReference type="KEGG" id="cyc:PCC7424_3307"/>
<dbReference type="Proteomes" id="UP000002384">
    <property type="component" value="Chromosome"/>
</dbReference>
<dbReference type="InterPro" id="IPR010994">
    <property type="entry name" value="RuvA_2-like"/>
</dbReference>
<dbReference type="Gene3D" id="3.40.50.450">
    <property type="match status" value="1"/>
</dbReference>
<name>B7KE08_GLOC7</name>
<evidence type="ECO:0000313" key="4">
    <source>
        <dbReference type="EMBL" id="ACK71706.1"/>
    </source>
</evidence>
<dbReference type="EMBL" id="CP001291">
    <property type="protein sequence ID" value="ACK71706.1"/>
    <property type="molecule type" value="Genomic_DNA"/>
</dbReference>
<dbReference type="InterPro" id="IPR057666">
    <property type="entry name" value="DrpA_SLOG"/>
</dbReference>
<dbReference type="RefSeq" id="WP_015955302.1">
    <property type="nucleotide sequence ID" value="NC_011729.1"/>
</dbReference>
<accession>B7KE08</accession>
<comment type="similarity">
    <text evidence="1">Belongs to the DprA/Smf family.</text>
</comment>
<dbReference type="SUPFAM" id="SSF47781">
    <property type="entry name" value="RuvA domain 2-like"/>
    <property type="match status" value="1"/>
</dbReference>
<dbReference type="NCBIfam" id="TIGR00732">
    <property type="entry name" value="dprA"/>
    <property type="match status" value="1"/>
</dbReference>
<dbReference type="STRING" id="65393.PCC7424_3307"/>
<dbReference type="HOGENOM" id="CLU_029601_0_3_3"/>
<dbReference type="InterPro" id="IPR036388">
    <property type="entry name" value="WH-like_DNA-bd_sf"/>
</dbReference>
<dbReference type="PANTHER" id="PTHR43022:SF1">
    <property type="entry name" value="PROTEIN SMF"/>
    <property type="match status" value="1"/>
</dbReference>
<keyword evidence="5" id="KW-1185">Reference proteome</keyword>
<gene>
    <name evidence="4" type="ordered locus">PCC7424_3307</name>
</gene>
<dbReference type="Pfam" id="PF02481">
    <property type="entry name" value="DNA_processg_A"/>
    <property type="match status" value="1"/>
</dbReference>